<name>A0A2K9DXN6_9MICO</name>
<evidence type="ECO:0000313" key="2">
    <source>
        <dbReference type="EMBL" id="AUG29403.1"/>
    </source>
</evidence>
<dbReference type="Proteomes" id="UP000233276">
    <property type="component" value="Chromosome"/>
</dbReference>
<gene>
    <name evidence="2" type="ORF">CXR34_07985</name>
</gene>
<protein>
    <submittedName>
        <fullName evidence="2">Uncharacterized protein</fullName>
    </submittedName>
</protein>
<reference evidence="2 3" key="1">
    <citation type="submission" date="2017-12" db="EMBL/GenBank/DDBJ databases">
        <title>Isolation and characterization of estrogens degradatiion strain Microbacterium hominis SJTG1.</title>
        <authorList>
            <person name="Xiong W."/>
            <person name="Yin C."/>
            <person name="Zheng D."/>
            <person name="Liang R."/>
        </authorList>
    </citation>
    <scope>NUCLEOTIDE SEQUENCE [LARGE SCALE GENOMIC DNA]</scope>
    <source>
        <strain evidence="2 3">SJTG1</strain>
    </source>
</reference>
<evidence type="ECO:0000256" key="1">
    <source>
        <dbReference type="SAM" id="MobiDB-lite"/>
    </source>
</evidence>
<organism evidence="2 3">
    <name type="scientific">Microbacterium hominis</name>
    <dbReference type="NCBI Taxonomy" id="162426"/>
    <lineage>
        <taxon>Bacteria</taxon>
        <taxon>Bacillati</taxon>
        <taxon>Actinomycetota</taxon>
        <taxon>Actinomycetes</taxon>
        <taxon>Micrococcales</taxon>
        <taxon>Microbacteriaceae</taxon>
        <taxon>Microbacterium</taxon>
    </lineage>
</organism>
<dbReference type="KEGG" id="mhos:CXR34_07985"/>
<feature type="region of interest" description="Disordered" evidence="1">
    <location>
        <begin position="1"/>
        <end position="55"/>
    </location>
</feature>
<dbReference type="AlphaFoldDB" id="A0A2K9DXN6"/>
<dbReference type="EMBL" id="CP025299">
    <property type="protein sequence ID" value="AUG29403.1"/>
    <property type="molecule type" value="Genomic_DNA"/>
</dbReference>
<evidence type="ECO:0000313" key="3">
    <source>
        <dbReference type="Proteomes" id="UP000233276"/>
    </source>
</evidence>
<accession>A0A2K9DXN6</accession>
<dbReference type="RefSeq" id="WP_016464785.1">
    <property type="nucleotide sequence ID" value="NZ_CP025299.1"/>
</dbReference>
<sequence length="195" mass="20563">MTITEGYAPLPKTDFNEPDNLLESESRSSAVDDTSVHEESAAEGGKLRRTRNPRVGTKVSARAVRAILSKHAEIASARHEDITLLAAVLGAKDNVDDLVAHIISTPRLTLAGTLELDAIVKAAAADPFDAVAVAMSYEAQSKSIWSILTALGLLDGPRPSKDGDASVAIARAAGKFTDEHAARLDAVKDLARKGN</sequence>
<proteinExistence type="predicted"/>